<sequence>MKHFTIKLGTYALVVAGLVGCAVGGGQDGEDGRAAERWRTYQSGSVTTPAENAASVVFLREEGALTGQAVNIFVNGEYLTSLLPDGYKQSIACVGNNRLTAQFTDVRTRYLEKERSGQYFDVPAGQVSYFMVVPDASGAATLQPIDGALAKPIVNNMREQAHTLPRVDNLAACAPPVVKPFQTFTLDASALFHFDKSDYANMLPAGKAEIQNVVQQIRASNANIERIAVTGYTDPEGSAAYNQRLSERRAATVKRVMADSGLASHNIVAVGRGETNLVVPNCRQRFPRDARQRTLCDQPNRRVEIELYGSMANPVE</sequence>
<dbReference type="PROSITE" id="PS51123">
    <property type="entry name" value="OMPA_2"/>
    <property type="match status" value="1"/>
</dbReference>
<proteinExistence type="predicted"/>
<dbReference type="PROSITE" id="PS51257">
    <property type="entry name" value="PROKAR_LIPOPROTEIN"/>
    <property type="match status" value="1"/>
</dbReference>
<evidence type="ECO:0000256" key="3">
    <source>
        <dbReference type="ARBA" id="ARBA00023237"/>
    </source>
</evidence>
<dbReference type="RefSeq" id="WP_018575088.1">
    <property type="nucleotide sequence ID" value="NZ_CP065725.1"/>
</dbReference>
<dbReference type="PANTHER" id="PTHR30329:SF21">
    <property type="entry name" value="LIPOPROTEIN YIAD-RELATED"/>
    <property type="match status" value="1"/>
</dbReference>
<dbReference type="InterPro" id="IPR006665">
    <property type="entry name" value="OmpA-like"/>
</dbReference>
<dbReference type="GO" id="GO:0009279">
    <property type="term" value="C:cell outer membrane"/>
    <property type="evidence" value="ECO:0007669"/>
    <property type="project" value="UniProtKB-SubCell"/>
</dbReference>
<name>A0A378XI59_9BURK</name>
<evidence type="ECO:0000313" key="6">
    <source>
        <dbReference type="EMBL" id="SUA56610.1"/>
    </source>
</evidence>
<dbReference type="InterPro" id="IPR006664">
    <property type="entry name" value="OMP_bac"/>
</dbReference>
<organism evidence="6 7">
    <name type="scientific">Oligella ureolytica</name>
    <dbReference type="NCBI Taxonomy" id="90244"/>
    <lineage>
        <taxon>Bacteria</taxon>
        <taxon>Pseudomonadati</taxon>
        <taxon>Pseudomonadota</taxon>
        <taxon>Betaproteobacteria</taxon>
        <taxon>Burkholderiales</taxon>
        <taxon>Alcaligenaceae</taxon>
        <taxon>Oligella</taxon>
    </lineage>
</organism>
<dbReference type="OrthoDB" id="5360144at2"/>
<dbReference type="InterPro" id="IPR050330">
    <property type="entry name" value="Bact_OuterMem_StrucFunc"/>
</dbReference>
<evidence type="ECO:0000256" key="4">
    <source>
        <dbReference type="PROSITE-ProRule" id="PRU00473"/>
    </source>
</evidence>
<evidence type="ECO:0000256" key="1">
    <source>
        <dbReference type="ARBA" id="ARBA00004442"/>
    </source>
</evidence>
<dbReference type="Pfam" id="PF00691">
    <property type="entry name" value="OmpA"/>
    <property type="match status" value="1"/>
</dbReference>
<comment type="subcellular location">
    <subcellularLocation>
        <location evidence="1">Cell outer membrane</location>
    </subcellularLocation>
</comment>
<evidence type="ECO:0000313" key="7">
    <source>
        <dbReference type="Proteomes" id="UP000254603"/>
    </source>
</evidence>
<dbReference type="PRINTS" id="PR01021">
    <property type="entry name" value="OMPADOMAIN"/>
</dbReference>
<dbReference type="Proteomes" id="UP000254603">
    <property type="component" value="Unassembled WGS sequence"/>
</dbReference>
<feature type="domain" description="OmpA-like" evidence="5">
    <location>
        <begin position="179"/>
        <end position="311"/>
    </location>
</feature>
<dbReference type="Gene3D" id="3.30.1330.60">
    <property type="entry name" value="OmpA-like domain"/>
    <property type="match status" value="1"/>
</dbReference>
<dbReference type="PANTHER" id="PTHR30329">
    <property type="entry name" value="STATOR ELEMENT OF FLAGELLAR MOTOR COMPLEX"/>
    <property type="match status" value="1"/>
</dbReference>
<dbReference type="InterPro" id="IPR006690">
    <property type="entry name" value="OMPA-like_CS"/>
</dbReference>
<keyword evidence="3" id="KW-0998">Cell outer membrane</keyword>
<gene>
    <name evidence="6" type="primary">ompA_2</name>
    <name evidence="6" type="ORF">NCTC11997_02133</name>
</gene>
<dbReference type="PROSITE" id="PS01068">
    <property type="entry name" value="OMPA_1"/>
    <property type="match status" value="1"/>
</dbReference>
<reference evidence="6 7" key="1">
    <citation type="submission" date="2018-06" db="EMBL/GenBank/DDBJ databases">
        <authorList>
            <consortium name="Pathogen Informatics"/>
            <person name="Doyle S."/>
        </authorList>
    </citation>
    <scope>NUCLEOTIDE SEQUENCE [LARGE SCALE GENOMIC DNA]</scope>
    <source>
        <strain evidence="6 7">NCTC11997</strain>
    </source>
</reference>
<evidence type="ECO:0000256" key="2">
    <source>
        <dbReference type="ARBA" id="ARBA00023136"/>
    </source>
</evidence>
<dbReference type="CDD" id="cd07185">
    <property type="entry name" value="OmpA_C-like"/>
    <property type="match status" value="1"/>
</dbReference>
<dbReference type="AlphaFoldDB" id="A0A378XI59"/>
<keyword evidence="2 4" id="KW-0472">Membrane</keyword>
<accession>A0A378XI59</accession>
<dbReference type="SUPFAM" id="SSF103088">
    <property type="entry name" value="OmpA-like"/>
    <property type="match status" value="1"/>
</dbReference>
<evidence type="ECO:0000259" key="5">
    <source>
        <dbReference type="PROSITE" id="PS51123"/>
    </source>
</evidence>
<protein>
    <submittedName>
        <fullName evidence="6">Outer membrane protein II</fullName>
    </submittedName>
</protein>
<dbReference type="EMBL" id="UGSB01000001">
    <property type="protein sequence ID" value="SUA56610.1"/>
    <property type="molecule type" value="Genomic_DNA"/>
</dbReference>
<dbReference type="InterPro" id="IPR036737">
    <property type="entry name" value="OmpA-like_sf"/>
</dbReference>
<dbReference type="STRING" id="1122619.GCA_000373745_01909"/>